<proteinExistence type="predicted"/>
<reference evidence="1" key="1">
    <citation type="submission" date="2018-11" db="EMBL/GenBank/DDBJ databases">
        <authorList>
            <consortium name="Pathogen Informatics"/>
        </authorList>
    </citation>
    <scope>NUCLEOTIDE SEQUENCE</scope>
</reference>
<name>A0A448XD04_9PLAT</name>
<gene>
    <name evidence="1" type="ORF">PXEA_LOCUS27293</name>
</gene>
<feature type="non-terminal residue" evidence="1">
    <location>
        <position position="85"/>
    </location>
</feature>
<dbReference type="EMBL" id="CAAALY010246553">
    <property type="protein sequence ID" value="VEL33853.1"/>
    <property type="molecule type" value="Genomic_DNA"/>
</dbReference>
<accession>A0A448XD04</accession>
<sequence>MMTQAVGSVAFCLRLAWHQTGCLVHVATRFMAKIRGISHFWAVNGGEHGERRRKLFSRRSLLESGGRMYPVHGTLNTDTNGHPLA</sequence>
<dbReference type="AlphaFoldDB" id="A0A448XD04"/>
<comment type="caution">
    <text evidence="1">The sequence shown here is derived from an EMBL/GenBank/DDBJ whole genome shotgun (WGS) entry which is preliminary data.</text>
</comment>
<protein>
    <submittedName>
        <fullName evidence="1">Uncharacterized protein</fullName>
    </submittedName>
</protein>
<keyword evidence="2" id="KW-1185">Reference proteome</keyword>
<evidence type="ECO:0000313" key="1">
    <source>
        <dbReference type="EMBL" id="VEL33853.1"/>
    </source>
</evidence>
<evidence type="ECO:0000313" key="2">
    <source>
        <dbReference type="Proteomes" id="UP000784294"/>
    </source>
</evidence>
<organism evidence="1 2">
    <name type="scientific">Protopolystoma xenopodis</name>
    <dbReference type="NCBI Taxonomy" id="117903"/>
    <lineage>
        <taxon>Eukaryota</taxon>
        <taxon>Metazoa</taxon>
        <taxon>Spiralia</taxon>
        <taxon>Lophotrochozoa</taxon>
        <taxon>Platyhelminthes</taxon>
        <taxon>Monogenea</taxon>
        <taxon>Polyopisthocotylea</taxon>
        <taxon>Polystomatidea</taxon>
        <taxon>Polystomatidae</taxon>
        <taxon>Protopolystoma</taxon>
    </lineage>
</organism>
<dbReference type="Proteomes" id="UP000784294">
    <property type="component" value="Unassembled WGS sequence"/>
</dbReference>